<comment type="caution">
    <text evidence="4">The sequence shown here is derived from an EMBL/GenBank/DDBJ whole genome shotgun (WGS) entry which is preliminary data.</text>
</comment>
<evidence type="ECO:0000313" key="4">
    <source>
        <dbReference type="EMBL" id="KAF6800127.1"/>
    </source>
</evidence>
<organism evidence="4 5">
    <name type="scientific">Colletotrichum sojae</name>
    <dbReference type="NCBI Taxonomy" id="2175907"/>
    <lineage>
        <taxon>Eukaryota</taxon>
        <taxon>Fungi</taxon>
        <taxon>Dikarya</taxon>
        <taxon>Ascomycota</taxon>
        <taxon>Pezizomycotina</taxon>
        <taxon>Sordariomycetes</taxon>
        <taxon>Hypocreomycetidae</taxon>
        <taxon>Glomerellales</taxon>
        <taxon>Glomerellaceae</taxon>
        <taxon>Colletotrichum</taxon>
        <taxon>Colletotrichum orchidearum species complex</taxon>
    </lineage>
</organism>
<dbReference type="Proteomes" id="UP000652219">
    <property type="component" value="Unassembled WGS sequence"/>
</dbReference>
<evidence type="ECO:0000259" key="3">
    <source>
        <dbReference type="Pfam" id="PF01048"/>
    </source>
</evidence>
<feature type="region of interest" description="Disordered" evidence="2">
    <location>
        <begin position="435"/>
        <end position="489"/>
    </location>
</feature>
<dbReference type="PANTHER" id="PTHR46082">
    <property type="entry name" value="ATP/GTP-BINDING PROTEIN-RELATED"/>
    <property type="match status" value="1"/>
</dbReference>
<evidence type="ECO:0000313" key="5">
    <source>
        <dbReference type="Proteomes" id="UP000652219"/>
    </source>
</evidence>
<evidence type="ECO:0000256" key="2">
    <source>
        <dbReference type="SAM" id="MobiDB-lite"/>
    </source>
</evidence>
<accession>A0A8H6IVZ7</accession>
<dbReference type="Pfam" id="PF01048">
    <property type="entry name" value="PNP_UDP_1"/>
    <property type="match status" value="1"/>
</dbReference>
<keyword evidence="5" id="KW-1185">Reference proteome</keyword>
<dbReference type="Gene3D" id="3.40.50.1580">
    <property type="entry name" value="Nucleoside phosphorylase domain"/>
    <property type="match status" value="2"/>
</dbReference>
<dbReference type="SUPFAM" id="SSF53167">
    <property type="entry name" value="Purine and uridine phosphorylases"/>
    <property type="match status" value="1"/>
</dbReference>
<feature type="domain" description="Nucleoside phosphorylase" evidence="3">
    <location>
        <begin position="532"/>
        <end position="739"/>
    </location>
</feature>
<proteinExistence type="predicted"/>
<dbReference type="GO" id="GO:0003824">
    <property type="term" value="F:catalytic activity"/>
    <property type="evidence" value="ECO:0007669"/>
    <property type="project" value="InterPro"/>
</dbReference>
<dbReference type="InterPro" id="IPR019734">
    <property type="entry name" value="TPR_rpt"/>
</dbReference>
<name>A0A8H6IVZ7_9PEZI</name>
<dbReference type="Pfam" id="PF13424">
    <property type="entry name" value="TPR_12"/>
    <property type="match status" value="3"/>
</dbReference>
<dbReference type="AlphaFoldDB" id="A0A8H6IVZ7"/>
<dbReference type="InterPro" id="IPR011990">
    <property type="entry name" value="TPR-like_helical_dom_sf"/>
</dbReference>
<feature type="repeat" description="TPR" evidence="1">
    <location>
        <begin position="380"/>
        <end position="413"/>
    </location>
</feature>
<dbReference type="PANTHER" id="PTHR46082:SF11">
    <property type="entry name" value="AAA+ ATPASE DOMAIN-CONTAINING PROTEIN-RELATED"/>
    <property type="match status" value="1"/>
</dbReference>
<dbReference type="InterPro" id="IPR035994">
    <property type="entry name" value="Nucleoside_phosphorylase_sf"/>
</dbReference>
<dbReference type="EMBL" id="WIGN01000314">
    <property type="protein sequence ID" value="KAF6800127.1"/>
    <property type="molecule type" value="Genomic_DNA"/>
</dbReference>
<dbReference type="SUPFAM" id="SSF48452">
    <property type="entry name" value="TPR-like"/>
    <property type="match status" value="2"/>
</dbReference>
<keyword evidence="1" id="KW-0802">TPR repeat</keyword>
<dbReference type="GO" id="GO:0009116">
    <property type="term" value="P:nucleoside metabolic process"/>
    <property type="evidence" value="ECO:0007669"/>
    <property type="project" value="InterPro"/>
</dbReference>
<dbReference type="InterPro" id="IPR000845">
    <property type="entry name" value="Nucleoside_phosphorylase_d"/>
</dbReference>
<protein>
    <submittedName>
        <fullName evidence="4">Kinesin light</fullName>
    </submittedName>
</protein>
<reference evidence="4 5" key="1">
    <citation type="journal article" date="2020" name="Phytopathology">
        <title>Genome Sequence Resources of Colletotrichum truncatum, C. plurivorum, C. musicola, and C. sojae: Four Species Pathogenic to Soybean (Glycine max).</title>
        <authorList>
            <person name="Rogerio F."/>
            <person name="Boufleur T.R."/>
            <person name="Ciampi-Guillardi M."/>
            <person name="Sukno S.A."/>
            <person name="Thon M.R."/>
            <person name="Massola Junior N.S."/>
            <person name="Baroncelli R."/>
        </authorList>
    </citation>
    <scope>NUCLEOTIDE SEQUENCE [LARGE SCALE GENOMIC DNA]</scope>
    <source>
        <strain evidence="4 5">LFN0009</strain>
    </source>
</reference>
<dbReference type="InterPro" id="IPR053137">
    <property type="entry name" value="NLR-like"/>
</dbReference>
<dbReference type="Gene3D" id="1.25.40.10">
    <property type="entry name" value="Tetratricopeptide repeat domain"/>
    <property type="match status" value="4"/>
</dbReference>
<dbReference type="SMART" id="SM00028">
    <property type="entry name" value="TPR"/>
    <property type="match status" value="4"/>
</dbReference>
<dbReference type="Pfam" id="PF13374">
    <property type="entry name" value="TPR_10"/>
    <property type="match status" value="1"/>
</dbReference>
<evidence type="ECO:0000256" key="1">
    <source>
        <dbReference type="PROSITE-ProRule" id="PRU00339"/>
    </source>
</evidence>
<dbReference type="PROSITE" id="PS50005">
    <property type="entry name" value="TPR"/>
    <property type="match status" value="1"/>
</dbReference>
<sequence>MKPSSPSFSELLNAGNEHYKQKKFIEAEAPLRKAVKLLEKAKGRDHRRTLATKFTLGLTLFELAEYERSELSLKDVAGRYKSTSGAENEKTITSKLWLARDYFEREKYAQAEKLFQEMERFTTLDTFDDTGTNLLCRGRVCLEQEKLAKAERILQRATERAERRLEQGHEQTIKSHYWLGYAHFKQNKYSDAEKRFRKVVKSGWGHLYTLKGHHWLGRTLCGQYKFTLAERSLRRAADGFQRTLGGDHHYTIESHHWLGRTLHSMNRWGEAEGSLRKAEAGIEKCLGANATPTLLNKHLLALSMLYLKKNAAEPEQLLKSPAAGLERDAGFFTVCTGKFSLGVALHRQHRQQKYAEGEQLFKEAAEGFRVEYGRYDPWTIRSYFRLGESFYHQEKYRGAESPLQEAVELSTRTLGIHDDGTLEATRLLAEVQERLSPTASAKVTETVAPPPEPTPTAESDEQPRTSPGTKDLPVRPKSTTYRPRPEPRGSFREDYTVGWICALPIELAAAEEILDDEHGEFRREREDNDENLNIRLVLMVGIGGGVPSAEADVRLGDVVVGHPHSIHGGVIQYDMGKTTPSGFARTGMLNMPPPMLLAAVARVRAHEFRGRSKFHDHLSKLEDVARFQRARAGHDILFQATYDHEGHQTCDGCRPDKQVSRPQRESTEEVDVHYGTIASGNQVMRTATERDRVSKGLGGVLCFEMQGAGLMNNFPCLMVRGICDYSDSHKNKSWQAYAAGTAAAWAKELLSVIPAADEA</sequence>
<gene>
    <name evidence="4" type="ORF">CSOJ01_12369</name>
</gene>